<dbReference type="Pfam" id="PF04203">
    <property type="entry name" value="Sortase"/>
    <property type="match status" value="1"/>
</dbReference>
<evidence type="ECO:0000313" key="6">
    <source>
        <dbReference type="Proteomes" id="UP000198589"/>
    </source>
</evidence>
<dbReference type="NCBIfam" id="NF033747">
    <property type="entry name" value="class_E_sortase"/>
    <property type="match status" value="1"/>
</dbReference>
<evidence type="ECO:0000256" key="2">
    <source>
        <dbReference type="PIRSR" id="PIRSR605754-1"/>
    </source>
</evidence>
<feature type="region of interest" description="Disordered" evidence="3">
    <location>
        <begin position="1"/>
        <end position="21"/>
    </location>
</feature>
<evidence type="ECO:0000313" key="5">
    <source>
        <dbReference type="EMBL" id="SFF04225.1"/>
    </source>
</evidence>
<dbReference type="AlphaFoldDB" id="A0A1I2FG31"/>
<dbReference type="InterPro" id="IPR053465">
    <property type="entry name" value="Sortase_Class_E"/>
</dbReference>
<organism evidence="5 6">
    <name type="scientific">Blastococcus tunisiensis</name>
    <dbReference type="NCBI Taxonomy" id="1798228"/>
    <lineage>
        <taxon>Bacteria</taxon>
        <taxon>Bacillati</taxon>
        <taxon>Actinomycetota</taxon>
        <taxon>Actinomycetes</taxon>
        <taxon>Geodermatophilales</taxon>
        <taxon>Geodermatophilaceae</taxon>
        <taxon>Blastococcus</taxon>
    </lineage>
</organism>
<gene>
    <name evidence="5" type="ORF">SAMN05216574_10897</name>
</gene>
<keyword evidence="6" id="KW-1185">Reference proteome</keyword>
<dbReference type="RefSeq" id="WP_092198531.1">
    <property type="nucleotide sequence ID" value="NZ_FOND01000008.1"/>
</dbReference>
<dbReference type="CDD" id="cd05830">
    <property type="entry name" value="Sortase_E"/>
    <property type="match status" value="1"/>
</dbReference>
<keyword evidence="1" id="KW-0378">Hydrolase</keyword>
<feature type="active site" description="Proton donor/acceptor" evidence="2">
    <location>
        <position position="163"/>
    </location>
</feature>
<dbReference type="GO" id="GO:0016787">
    <property type="term" value="F:hydrolase activity"/>
    <property type="evidence" value="ECO:0007669"/>
    <property type="project" value="UniProtKB-KW"/>
</dbReference>
<dbReference type="InterPro" id="IPR005754">
    <property type="entry name" value="Sortase"/>
</dbReference>
<dbReference type="STRING" id="1798228.SAMN05216574_10897"/>
<keyword evidence="4" id="KW-0812">Transmembrane</keyword>
<dbReference type="InterPro" id="IPR023365">
    <property type="entry name" value="Sortase_dom-sf"/>
</dbReference>
<dbReference type="SUPFAM" id="SSF63817">
    <property type="entry name" value="Sortase"/>
    <property type="match status" value="1"/>
</dbReference>
<reference evidence="6" key="1">
    <citation type="submission" date="2016-10" db="EMBL/GenBank/DDBJ databases">
        <authorList>
            <person name="Varghese N."/>
            <person name="Submissions S."/>
        </authorList>
    </citation>
    <scope>NUCLEOTIDE SEQUENCE [LARGE SCALE GENOMIC DNA]</scope>
    <source>
        <strain evidence="6">DSM 46838</strain>
    </source>
</reference>
<name>A0A1I2FG31_9ACTN</name>
<sequence>MSSAVDFESPPADVRDAAAPRRGDSVRTLLRGVGQTLITIGLVALLFVVYELYVTDLLAAREQDRLSEQIQEQWADLPPADAPTVAPPAGSATPGADPAPPAPESIQVGLGDPVAVLHIPRLGADYERVVVEGTAQVQLAQGPGHYLDTAMPGQEGNFAVAGHRVGRGSPFLDLDRMRPGDAVVVETASTWYVYRVLGDPATGDFGADPSGIPGRAVVDPAAVDVIAAVPGRATAGPTEGAYLTLTTCHPKYSAAQRLVVHARLDGAPVSKAAAPDGPPALAG</sequence>
<dbReference type="OrthoDB" id="5242879at2"/>
<proteinExistence type="predicted"/>
<feature type="transmembrane region" description="Helical" evidence="4">
    <location>
        <begin position="32"/>
        <end position="53"/>
    </location>
</feature>
<protein>
    <submittedName>
        <fullName evidence="5">Sortase A</fullName>
    </submittedName>
</protein>
<feature type="active site" description="Acyl-thioester intermediate" evidence="2">
    <location>
        <position position="248"/>
    </location>
</feature>
<evidence type="ECO:0000256" key="4">
    <source>
        <dbReference type="SAM" id="Phobius"/>
    </source>
</evidence>
<feature type="compositionally biased region" description="Low complexity" evidence="3">
    <location>
        <begin position="78"/>
        <end position="96"/>
    </location>
</feature>
<dbReference type="Proteomes" id="UP000198589">
    <property type="component" value="Unassembled WGS sequence"/>
</dbReference>
<keyword evidence="4" id="KW-0472">Membrane</keyword>
<accession>A0A1I2FG31</accession>
<dbReference type="EMBL" id="FOND01000008">
    <property type="protein sequence ID" value="SFF04225.1"/>
    <property type="molecule type" value="Genomic_DNA"/>
</dbReference>
<evidence type="ECO:0000256" key="3">
    <source>
        <dbReference type="SAM" id="MobiDB-lite"/>
    </source>
</evidence>
<evidence type="ECO:0000256" key="1">
    <source>
        <dbReference type="ARBA" id="ARBA00022801"/>
    </source>
</evidence>
<keyword evidence="4" id="KW-1133">Transmembrane helix</keyword>
<feature type="region of interest" description="Disordered" evidence="3">
    <location>
        <begin position="78"/>
        <end position="107"/>
    </location>
</feature>
<dbReference type="Gene3D" id="2.40.260.10">
    <property type="entry name" value="Sortase"/>
    <property type="match status" value="1"/>
</dbReference>
<dbReference type="InterPro" id="IPR042003">
    <property type="entry name" value="Sortase_E"/>
</dbReference>